<dbReference type="InterPro" id="IPR036628">
    <property type="entry name" value="Clp_N_dom_sf"/>
</dbReference>
<dbReference type="SUPFAM" id="SSF52540">
    <property type="entry name" value="P-loop containing nucleoside triphosphate hydrolases"/>
    <property type="match status" value="2"/>
</dbReference>
<evidence type="ECO:0000256" key="1">
    <source>
        <dbReference type="ARBA" id="ARBA00022737"/>
    </source>
</evidence>
<comment type="caution">
    <text evidence="7">The sequence shown here is derived from an EMBL/GenBank/DDBJ whole genome shotgun (WGS) entry which is preliminary data.</text>
</comment>
<protein>
    <recommendedName>
        <fullName evidence="9">AAA+ ATPase domain-containing protein</fullName>
    </recommendedName>
</protein>
<keyword evidence="1" id="KW-0677">Repeat</keyword>
<dbReference type="EMBL" id="RSCD01000019">
    <property type="protein sequence ID" value="RSH85665.1"/>
    <property type="molecule type" value="Genomic_DNA"/>
</dbReference>
<dbReference type="PANTHER" id="PTHR11638">
    <property type="entry name" value="ATP-DEPENDENT CLP PROTEASE"/>
    <property type="match status" value="1"/>
</dbReference>
<dbReference type="GO" id="GO:0016887">
    <property type="term" value="F:ATP hydrolysis activity"/>
    <property type="evidence" value="ECO:0007669"/>
    <property type="project" value="InterPro"/>
</dbReference>
<accession>A0A427Y3K7</accession>
<evidence type="ECO:0000313" key="8">
    <source>
        <dbReference type="Proteomes" id="UP000279259"/>
    </source>
</evidence>
<keyword evidence="4" id="KW-0175">Coiled coil</keyword>
<dbReference type="Pfam" id="PF07724">
    <property type="entry name" value="AAA_2"/>
    <property type="match status" value="1"/>
</dbReference>
<organism evidence="7 8">
    <name type="scientific">Saitozyma podzolica</name>
    <dbReference type="NCBI Taxonomy" id="1890683"/>
    <lineage>
        <taxon>Eukaryota</taxon>
        <taxon>Fungi</taxon>
        <taxon>Dikarya</taxon>
        <taxon>Basidiomycota</taxon>
        <taxon>Agaricomycotina</taxon>
        <taxon>Tremellomycetes</taxon>
        <taxon>Tremellales</taxon>
        <taxon>Trimorphomycetaceae</taxon>
        <taxon>Saitozyma</taxon>
    </lineage>
</organism>
<dbReference type="Pfam" id="PF02861">
    <property type="entry name" value="Clp_N"/>
    <property type="match status" value="1"/>
</dbReference>
<evidence type="ECO:0000256" key="4">
    <source>
        <dbReference type="SAM" id="Coils"/>
    </source>
</evidence>
<evidence type="ECO:0000256" key="3">
    <source>
        <dbReference type="ARBA" id="ARBA00022840"/>
    </source>
</evidence>
<dbReference type="Proteomes" id="UP000279259">
    <property type="component" value="Unassembled WGS sequence"/>
</dbReference>
<keyword evidence="8" id="KW-1185">Reference proteome</keyword>
<evidence type="ECO:0000313" key="7">
    <source>
        <dbReference type="EMBL" id="RSH85665.1"/>
    </source>
</evidence>
<dbReference type="InterPro" id="IPR003959">
    <property type="entry name" value="ATPase_AAA_core"/>
</dbReference>
<dbReference type="Gene3D" id="1.10.1780.10">
    <property type="entry name" value="Clp, N-terminal domain"/>
    <property type="match status" value="1"/>
</dbReference>
<evidence type="ECO:0000259" key="6">
    <source>
        <dbReference type="Pfam" id="PF07724"/>
    </source>
</evidence>
<dbReference type="InterPro" id="IPR027417">
    <property type="entry name" value="P-loop_NTPase"/>
</dbReference>
<dbReference type="GO" id="GO:0005737">
    <property type="term" value="C:cytoplasm"/>
    <property type="evidence" value="ECO:0007669"/>
    <property type="project" value="TreeGrafter"/>
</dbReference>
<dbReference type="Gene3D" id="3.40.50.300">
    <property type="entry name" value="P-loop containing nucleotide triphosphate hydrolases"/>
    <property type="match status" value="2"/>
</dbReference>
<evidence type="ECO:0000256" key="2">
    <source>
        <dbReference type="ARBA" id="ARBA00022741"/>
    </source>
</evidence>
<keyword evidence="2" id="KW-0547">Nucleotide-binding</keyword>
<dbReference type="OrthoDB" id="10335607at2759"/>
<keyword evidence="3" id="KW-0067">ATP-binding</keyword>
<dbReference type="GO" id="GO:0005524">
    <property type="term" value="F:ATP binding"/>
    <property type="evidence" value="ECO:0007669"/>
    <property type="project" value="UniProtKB-KW"/>
</dbReference>
<name>A0A427Y3K7_9TREE</name>
<dbReference type="SUPFAM" id="SSF81923">
    <property type="entry name" value="Double Clp-N motif"/>
    <property type="match status" value="1"/>
</dbReference>
<feature type="domain" description="ATPase AAA-type core" evidence="6">
    <location>
        <begin position="584"/>
        <end position="746"/>
    </location>
</feature>
<reference evidence="7 8" key="1">
    <citation type="submission" date="2018-11" db="EMBL/GenBank/DDBJ databases">
        <title>Genome sequence of Saitozyma podzolica DSM 27192.</title>
        <authorList>
            <person name="Aliyu H."/>
            <person name="Gorte O."/>
            <person name="Ochsenreither K."/>
        </authorList>
    </citation>
    <scope>NUCLEOTIDE SEQUENCE [LARGE SCALE GENOMIC DNA]</scope>
    <source>
        <strain evidence="7 8">DSM 27192</strain>
    </source>
</reference>
<evidence type="ECO:0000259" key="5">
    <source>
        <dbReference type="Pfam" id="PF02861"/>
    </source>
</evidence>
<sequence length="861" mass="95619">MSDEPYPLILNVLTTRCKHWLETATACAIESDCADVSPLFLLKAWVEPETWKDTFPDGFGDLVASCGGDLVWYRAACDSRIAALPKRTDPQAAILPDADLQRILSEAHATYLRDQALFIDCQDLLAPMRRRGDSVFNQVLKESGVNMENMIQATAASRTGDGSQHPCVLPGGGHKPGMILTGLNKIPLMNKPVESEKRRTGYEAHIGMATRHLLKRQSVVFKGGNGVGKSVCISELVRQVVIGAHPGLETTKFWTLQMLSIGSDPKYKIDRLKVLLEECGMLKDEGVRVVLVFDDIHQLFRCAHPTSDGAVIANMLKVAMDEEIITILGRPPANSTRNTSSHTKSWTIDSELDEKRGVKMLDSSLRLAVELASKYMKSSRPFSADWLVEEAYSSAARPARTIEDAKARMRYELEGVRINMRTFESPRNARDQQIETLIRETKAREQQAKAELRRLEHAETQVARDKVERDKLDDQLSKLTQELVRPEIVANLTERQRVISLLADVTGRRNEVNDRLQVYVTEDDVKEGLERITKIRLRAATPEEYQQAAEIGPKLRQVIFGQDKAIDAISKCFLRRLDDPSCQRPIGALLFTGPCGTGKTALGEAVAEHVFGSKRGRLLQISAGSFRGPTARADLLGGQHNRGTLASFVSGAGTGVILVDFVDRGDFHLYELCAEMLQKGSITNEETGVTLNLSKFLFIFTGITGAEYIRHRVVFRGYDGHDGPTATDEEKVRVIVRAHFGSDFLKVLDEVVVFEPLVGPAAVSLLEKDVADIKGDYERLKFQLAFTDRAIEWLTVKRQLLDGRVAARALRNGVQSLLLKAYGYSILTLRGQSGIVDWWEDGVLGARIEAGEGALVMRDRV</sequence>
<dbReference type="GO" id="GO:0034605">
    <property type="term" value="P:cellular response to heat"/>
    <property type="evidence" value="ECO:0007669"/>
    <property type="project" value="TreeGrafter"/>
</dbReference>
<dbReference type="PANTHER" id="PTHR11638:SF18">
    <property type="entry name" value="HEAT SHOCK PROTEIN 104"/>
    <property type="match status" value="1"/>
</dbReference>
<feature type="domain" description="Clp R" evidence="5">
    <location>
        <begin position="13"/>
        <end position="142"/>
    </location>
</feature>
<dbReference type="InterPro" id="IPR004176">
    <property type="entry name" value="Clp_R_N"/>
</dbReference>
<dbReference type="AlphaFoldDB" id="A0A427Y3K7"/>
<dbReference type="InterPro" id="IPR050130">
    <property type="entry name" value="ClpA_ClpB"/>
</dbReference>
<feature type="coiled-coil region" evidence="4">
    <location>
        <begin position="438"/>
        <end position="482"/>
    </location>
</feature>
<dbReference type="STRING" id="1890683.A0A427Y3K7"/>
<gene>
    <name evidence="7" type="ORF">EHS25_003806</name>
</gene>
<proteinExistence type="predicted"/>
<evidence type="ECO:0008006" key="9">
    <source>
        <dbReference type="Google" id="ProtNLM"/>
    </source>
</evidence>